<dbReference type="InterPro" id="IPR005490">
    <property type="entry name" value="LD_TPept_cat_dom"/>
</dbReference>
<dbReference type="EMBL" id="VGJX01000550">
    <property type="protein sequence ID" value="MBM3275373.1"/>
    <property type="molecule type" value="Genomic_DNA"/>
</dbReference>
<evidence type="ECO:0000256" key="1">
    <source>
        <dbReference type="ARBA" id="ARBA00004752"/>
    </source>
</evidence>
<evidence type="ECO:0000259" key="10">
    <source>
        <dbReference type="PROSITE" id="PS50011"/>
    </source>
</evidence>
<evidence type="ECO:0000256" key="8">
    <source>
        <dbReference type="SAM" id="MobiDB-lite"/>
    </source>
</evidence>
<organism evidence="12 13">
    <name type="scientific">Candidatus Tanganyikabacteria bacterium</name>
    <dbReference type="NCBI Taxonomy" id="2961651"/>
    <lineage>
        <taxon>Bacteria</taxon>
        <taxon>Bacillati</taxon>
        <taxon>Candidatus Sericytochromatia</taxon>
        <taxon>Candidatus Tanganyikabacteria</taxon>
    </lineage>
</organism>
<evidence type="ECO:0000313" key="13">
    <source>
        <dbReference type="Proteomes" id="UP000703893"/>
    </source>
</evidence>
<dbReference type="InterPro" id="IPR050979">
    <property type="entry name" value="LD-transpeptidase"/>
</dbReference>
<feature type="transmembrane region" description="Helical" evidence="9">
    <location>
        <begin position="195"/>
        <end position="215"/>
    </location>
</feature>
<keyword evidence="4 6" id="KW-0573">Peptidoglycan synthesis</keyword>
<gene>
    <name evidence="12" type="ORF">FJZ00_09480</name>
</gene>
<keyword evidence="5 6" id="KW-0961">Cell wall biogenesis/degradation</keyword>
<dbReference type="GO" id="GO:0004672">
    <property type="term" value="F:protein kinase activity"/>
    <property type="evidence" value="ECO:0007669"/>
    <property type="project" value="InterPro"/>
</dbReference>
<comment type="caution">
    <text evidence="12">The sequence shown here is derived from an EMBL/GenBank/DDBJ whole genome shotgun (WGS) entry which is preliminary data.</text>
</comment>
<dbReference type="CDD" id="cd16913">
    <property type="entry name" value="YkuD_like"/>
    <property type="match status" value="1"/>
</dbReference>
<dbReference type="PROSITE" id="PS50011">
    <property type="entry name" value="PROTEIN_KINASE_DOM"/>
    <property type="match status" value="1"/>
</dbReference>
<protein>
    <submittedName>
        <fullName evidence="12">L,D-transpeptidase family protein</fullName>
    </submittedName>
</protein>
<dbReference type="Gene3D" id="2.40.440.10">
    <property type="entry name" value="L,D-transpeptidase catalytic domain-like"/>
    <property type="match status" value="1"/>
</dbReference>
<evidence type="ECO:0000256" key="6">
    <source>
        <dbReference type="PROSITE-ProRule" id="PRU01373"/>
    </source>
</evidence>
<dbReference type="PANTHER" id="PTHR30582:SF4">
    <property type="entry name" value="L,D-TRANSPEPTIDASE YQJB-RELATED"/>
    <property type="match status" value="1"/>
</dbReference>
<dbReference type="AlphaFoldDB" id="A0A938BNG7"/>
<feature type="domain" description="Protein kinase" evidence="10">
    <location>
        <begin position="1"/>
        <end position="102"/>
    </location>
</feature>
<dbReference type="GO" id="GO:0005576">
    <property type="term" value="C:extracellular region"/>
    <property type="evidence" value="ECO:0007669"/>
    <property type="project" value="TreeGrafter"/>
</dbReference>
<dbReference type="InterPro" id="IPR000719">
    <property type="entry name" value="Prot_kinase_dom"/>
</dbReference>
<feature type="non-terminal residue" evidence="12">
    <location>
        <position position="1"/>
    </location>
</feature>
<evidence type="ECO:0000313" key="12">
    <source>
        <dbReference type="EMBL" id="MBM3275373.1"/>
    </source>
</evidence>
<keyword evidence="7" id="KW-0175">Coiled coil</keyword>
<feature type="active site" description="Proton donor/acceptor" evidence="6">
    <location>
        <position position="606"/>
    </location>
</feature>
<evidence type="ECO:0000256" key="7">
    <source>
        <dbReference type="SAM" id="Coils"/>
    </source>
</evidence>
<dbReference type="PROSITE" id="PS52029">
    <property type="entry name" value="LD_TPASE"/>
    <property type="match status" value="1"/>
</dbReference>
<keyword evidence="2" id="KW-0808">Transferase</keyword>
<keyword evidence="9" id="KW-0812">Transmembrane</keyword>
<dbReference type="Gene3D" id="1.10.510.10">
    <property type="entry name" value="Transferase(Phosphotransferase) domain 1"/>
    <property type="match status" value="1"/>
</dbReference>
<dbReference type="GO" id="GO:0071555">
    <property type="term" value="P:cell wall organization"/>
    <property type="evidence" value="ECO:0007669"/>
    <property type="project" value="UniProtKB-UniRule"/>
</dbReference>
<evidence type="ECO:0000256" key="9">
    <source>
        <dbReference type="SAM" id="Phobius"/>
    </source>
</evidence>
<evidence type="ECO:0000256" key="4">
    <source>
        <dbReference type="ARBA" id="ARBA00022984"/>
    </source>
</evidence>
<accession>A0A938BNG7</accession>
<feature type="coiled-coil region" evidence="7">
    <location>
        <begin position="319"/>
        <end position="346"/>
    </location>
</feature>
<feature type="region of interest" description="Disordered" evidence="8">
    <location>
        <begin position="157"/>
        <end position="189"/>
    </location>
</feature>
<evidence type="ECO:0000256" key="2">
    <source>
        <dbReference type="ARBA" id="ARBA00022679"/>
    </source>
</evidence>
<evidence type="ECO:0000256" key="5">
    <source>
        <dbReference type="ARBA" id="ARBA00023316"/>
    </source>
</evidence>
<feature type="compositionally biased region" description="Basic and acidic residues" evidence="8">
    <location>
        <begin position="124"/>
        <end position="135"/>
    </location>
</feature>
<feature type="active site" description="Nucleophile" evidence="6">
    <location>
        <position position="622"/>
    </location>
</feature>
<feature type="region of interest" description="Disordered" evidence="8">
    <location>
        <begin position="107"/>
        <end position="142"/>
    </location>
</feature>
<dbReference type="GO" id="GO:0008360">
    <property type="term" value="P:regulation of cell shape"/>
    <property type="evidence" value="ECO:0007669"/>
    <property type="project" value="UniProtKB-UniRule"/>
</dbReference>
<reference evidence="12 13" key="1">
    <citation type="submission" date="2019-03" db="EMBL/GenBank/DDBJ databases">
        <title>Lake Tanganyika Metagenome-Assembled Genomes (MAGs).</title>
        <authorList>
            <person name="Tran P."/>
        </authorList>
    </citation>
    <scope>NUCLEOTIDE SEQUENCE [LARGE SCALE GENOMIC DNA]</scope>
    <source>
        <strain evidence="12">K_DeepCast_65m_m2_236</strain>
    </source>
</reference>
<keyword evidence="9" id="KW-1133">Transmembrane helix</keyword>
<feature type="domain" description="L,D-TPase catalytic" evidence="11">
    <location>
        <begin position="525"/>
        <end position="646"/>
    </location>
</feature>
<feature type="compositionally biased region" description="Basic and acidic residues" evidence="8">
    <location>
        <begin position="477"/>
        <end position="506"/>
    </location>
</feature>
<dbReference type="Pfam" id="PF03734">
    <property type="entry name" value="YkuD"/>
    <property type="match status" value="1"/>
</dbReference>
<dbReference type="GO" id="GO:0018104">
    <property type="term" value="P:peptidoglycan-protein cross-linking"/>
    <property type="evidence" value="ECO:0007669"/>
    <property type="project" value="TreeGrafter"/>
</dbReference>
<dbReference type="InterPro" id="IPR011009">
    <property type="entry name" value="Kinase-like_dom_sf"/>
</dbReference>
<evidence type="ECO:0000259" key="11">
    <source>
        <dbReference type="PROSITE" id="PS52029"/>
    </source>
</evidence>
<sequence>GWEREFQDKGNSKNRNVYTAPETANGRATPQADLYSLGVTAIHLITGLNPEGLFQASTRTFQWQRAVKVSPRLAEVIDALVADSPGDRIGSAGRLVQLLSALDREGGVSPEAKGAATATPGPKGQHEDAPEEGKRSGGPAGIAAVAAGTTGALAAGGGSAAPVQAGAGPGQKAKHRGGLRKPESKEAKRERKLKVLVAAMGAALAALFGVAAALLHRVKNTGVGHTLQLHGAKVLVAIGVATGAATVGKAIGDASASRHPDPVASAGVQNDRSYGRNYALPDPVVGRNAEAVPSAAAGAMAAALSLPDPSLLGRWVARRDHLKSQIASLTKEHDRLTRQLQADRAARYGGPGLESLRPGRVGPDGFAISDGSRPEIQRIVSLYSSIFPWQGGKLAVGAQHGAGQQLSGVEAAKLLAATVGLPPTLMALANRQRGQQTAGSPGSEAATRVAQGLASASQAVAALVPPASASLQLARNDAQRHDWPHSNEAESADRGASHRSPYDKNAEPGTSPADASGLNKPPSPFFIRVNKTYRTLTLYRDGRYEAQFNITVGKGANTPDGRFTVQNKVENPPYETIPGGHSQNPLGSRWLGLDVNYPGGRSIGLHGTNRPEQLGDAQSAGCIRLSNEDVEKLYKLVPTGTPVEFI</sequence>
<name>A0A938BNG7_9BACT</name>
<dbReference type="SUPFAM" id="SSF56112">
    <property type="entry name" value="Protein kinase-like (PK-like)"/>
    <property type="match status" value="1"/>
</dbReference>
<keyword evidence="9" id="KW-0472">Membrane</keyword>
<dbReference type="GO" id="GO:0071972">
    <property type="term" value="F:peptidoglycan L,D-transpeptidase activity"/>
    <property type="evidence" value="ECO:0007669"/>
    <property type="project" value="TreeGrafter"/>
</dbReference>
<dbReference type="InterPro" id="IPR038063">
    <property type="entry name" value="Transpep_catalytic_dom"/>
</dbReference>
<dbReference type="SUPFAM" id="SSF141523">
    <property type="entry name" value="L,D-transpeptidase catalytic domain-like"/>
    <property type="match status" value="1"/>
</dbReference>
<dbReference type="PANTHER" id="PTHR30582">
    <property type="entry name" value="L,D-TRANSPEPTIDASE"/>
    <property type="match status" value="1"/>
</dbReference>
<evidence type="ECO:0000256" key="3">
    <source>
        <dbReference type="ARBA" id="ARBA00022960"/>
    </source>
</evidence>
<feature type="region of interest" description="Disordered" evidence="8">
    <location>
        <begin position="431"/>
        <end position="450"/>
    </location>
</feature>
<dbReference type="Proteomes" id="UP000703893">
    <property type="component" value="Unassembled WGS sequence"/>
</dbReference>
<keyword evidence="3 6" id="KW-0133">Cell shape</keyword>
<feature type="region of interest" description="Disordered" evidence="8">
    <location>
        <begin position="474"/>
        <end position="524"/>
    </location>
</feature>
<proteinExistence type="predicted"/>
<dbReference type="GO" id="GO:0005524">
    <property type="term" value="F:ATP binding"/>
    <property type="evidence" value="ECO:0007669"/>
    <property type="project" value="InterPro"/>
</dbReference>
<comment type="pathway">
    <text evidence="1 6">Cell wall biogenesis; peptidoglycan biosynthesis.</text>
</comment>
<feature type="compositionally biased region" description="Basic and acidic residues" evidence="8">
    <location>
        <begin position="180"/>
        <end position="189"/>
    </location>
</feature>